<dbReference type="AlphaFoldDB" id="A0A0D9QII7"/>
<evidence type="ECO:0000256" key="1">
    <source>
        <dbReference type="ARBA" id="ARBA00004267"/>
    </source>
</evidence>
<dbReference type="OMA" id="QNVSNNM"/>
<dbReference type="GO" id="GO:0033566">
    <property type="term" value="P:gamma-tubulin complex localization"/>
    <property type="evidence" value="ECO:0007669"/>
    <property type="project" value="InterPro"/>
</dbReference>
<dbReference type="GO" id="GO:0000931">
    <property type="term" value="C:gamma-tubulin ring complex"/>
    <property type="evidence" value="ECO:0007669"/>
    <property type="project" value="InterPro"/>
</dbReference>
<evidence type="ECO:0008006" key="7">
    <source>
        <dbReference type="Google" id="ProtNLM"/>
    </source>
</evidence>
<evidence type="ECO:0000313" key="5">
    <source>
        <dbReference type="EMBL" id="KJP86880.1"/>
    </source>
</evidence>
<evidence type="ECO:0000256" key="4">
    <source>
        <dbReference type="ARBA" id="ARBA00023212"/>
    </source>
</evidence>
<dbReference type="InterPro" id="IPR022214">
    <property type="entry name" value="MZT1"/>
</dbReference>
<dbReference type="VEuPathDB" id="PlasmoDB:AK88_03493"/>
<dbReference type="EMBL" id="KQ001684">
    <property type="protein sequence ID" value="KJP86880.1"/>
    <property type="molecule type" value="Genomic_DNA"/>
</dbReference>
<gene>
    <name evidence="5" type="ORF">AK88_03493</name>
</gene>
<keyword evidence="3" id="KW-0963">Cytoplasm</keyword>
<dbReference type="Pfam" id="PF12554">
    <property type="entry name" value="MOZART1"/>
    <property type="match status" value="1"/>
</dbReference>
<dbReference type="OrthoDB" id="48571at2759"/>
<dbReference type="Proteomes" id="UP000054561">
    <property type="component" value="Unassembled WGS sequence"/>
</dbReference>
<sequence length="76" mass="8639">MAEKEAKKEAIEIIYEISNILNVNLDKETIVILIQLCEYGVSPKVLSHIIIQLKKEKQKFLQNLSNNMGNLKQGNA</sequence>
<dbReference type="PANTHER" id="PTHR28520:SF2">
    <property type="entry name" value="MITOTIC-SPINDLE ORGANIZING PROTEIN 1"/>
    <property type="match status" value="1"/>
</dbReference>
<dbReference type="GO" id="GO:0090307">
    <property type="term" value="P:mitotic spindle assembly"/>
    <property type="evidence" value="ECO:0007669"/>
    <property type="project" value="TreeGrafter"/>
</dbReference>
<protein>
    <recommendedName>
        <fullName evidence="7">Mitotic-spindle organizing protein 1</fullName>
    </recommendedName>
</protein>
<proteinExistence type="inferred from homology"/>
<dbReference type="RefSeq" id="XP_012336530.1">
    <property type="nucleotide sequence ID" value="XM_012481107.1"/>
</dbReference>
<comment type="similarity">
    <text evidence="2">Belongs to the MOZART1 family.</text>
</comment>
<comment type="subcellular location">
    <subcellularLocation>
        <location evidence="1">Cytoplasm</location>
        <location evidence="1">Cytoskeleton</location>
        <location evidence="1">Microtubule organizing center</location>
    </subcellularLocation>
</comment>
<evidence type="ECO:0000256" key="2">
    <source>
        <dbReference type="ARBA" id="ARBA00011015"/>
    </source>
</evidence>
<dbReference type="GO" id="GO:0005819">
    <property type="term" value="C:spindle"/>
    <property type="evidence" value="ECO:0007669"/>
    <property type="project" value="TreeGrafter"/>
</dbReference>
<keyword evidence="6" id="KW-1185">Reference proteome</keyword>
<dbReference type="GeneID" id="24268807"/>
<accession>A0A0D9QII7</accession>
<reference evidence="5 6" key="1">
    <citation type="submission" date="2014-03" db="EMBL/GenBank/DDBJ databases">
        <title>The Genome Sequence of Plasmodium fragile nilgiri.</title>
        <authorList>
            <consortium name="The Broad Institute Genomics Platform"/>
            <consortium name="The Broad Institute Genome Sequencing Center for Infectious Disease"/>
            <person name="Neafsey D."/>
            <person name="Duraisingh M."/>
            <person name="Young S.K."/>
            <person name="Zeng Q."/>
            <person name="Gargeya S."/>
            <person name="Abouelleil A."/>
            <person name="Alvarado L."/>
            <person name="Chapman S.B."/>
            <person name="Gainer-Dewar J."/>
            <person name="Goldberg J."/>
            <person name="Griggs A."/>
            <person name="Gujja S."/>
            <person name="Hansen M."/>
            <person name="Howarth C."/>
            <person name="Imamovic A."/>
            <person name="Larimer J."/>
            <person name="Pearson M."/>
            <person name="Poon T.W."/>
            <person name="Priest M."/>
            <person name="Roberts A."/>
            <person name="Saif S."/>
            <person name="Shea T."/>
            <person name="Sykes S."/>
            <person name="Wortman J."/>
            <person name="Nusbaum C."/>
            <person name="Birren B."/>
        </authorList>
    </citation>
    <scope>NUCLEOTIDE SEQUENCE [LARGE SCALE GENOMIC DNA]</scope>
    <source>
        <strain evidence="6">nilgiri</strain>
    </source>
</reference>
<evidence type="ECO:0000256" key="3">
    <source>
        <dbReference type="ARBA" id="ARBA00022490"/>
    </source>
</evidence>
<dbReference type="GO" id="GO:0051415">
    <property type="term" value="P:microtubule nucleation by interphase microtubule organizing center"/>
    <property type="evidence" value="ECO:0007669"/>
    <property type="project" value="TreeGrafter"/>
</dbReference>
<organism evidence="5 6">
    <name type="scientific">Plasmodium fragile</name>
    <dbReference type="NCBI Taxonomy" id="5857"/>
    <lineage>
        <taxon>Eukaryota</taxon>
        <taxon>Sar</taxon>
        <taxon>Alveolata</taxon>
        <taxon>Apicomplexa</taxon>
        <taxon>Aconoidasida</taxon>
        <taxon>Haemosporida</taxon>
        <taxon>Plasmodiidae</taxon>
        <taxon>Plasmodium</taxon>
        <taxon>Plasmodium (Plasmodium)</taxon>
    </lineage>
</organism>
<evidence type="ECO:0000313" key="6">
    <source>
        <dbReference type="Proteomes" id="UP000054561"/>
    </source>
</evidence>
<dbReference type="PANTHER" id="PTHR28520">
    <property type="entry name" value="MITOTIC-SPINDLE ORGANIZING PROTEIN 1"/>
    <property type="match status" value="1"/>
</dbReference>
<name>A0A0D9QII7_PLAFR</name>
<dbReference type="GO" id="GO:0031021">
    <property type="term" value="C:interphase microtubule organizing center"/>
    <property type="evidence" value="ECO:0007669"/>
    <property type="project" value="TreeGrafter"/>
</dbReference>
<keyword evidence="4" id="KW-0206">Cytoskeleton</keyword>